<dbReference type="SUPFAM" id="SSF47384">
    <property type="entry name" value="Homodimeric domain of signal transducing histidine kinase"/>
    <property type="match status" value="2"/>
</dbReference>
<evidence type="ECO:0000256" key="1">
    <source>
        <dbReference type="ARBA" id="ARBA00022553"/>
    </source>
</evidence>
<name>A0A8H7HLN9_9AGAM</name>
<dbReference type="Pfam" id="PF00072">
    <property type="entry name" value="Response_reg"/>
    <property type="match status" value="1"/>
</dbReference>
<dbReference type="SMART" id="SM00387">
    <property type="entry name" value="HATPase_c"/>
    <property type="match status" value="1"/>
</dbReference>
<dbReference type="InterPro" id="IPR000014">
    <property type="entry name" value="PAS"/>
</dbReference>
<dbReference type="SMART" id="SM00448">
    <property type="entry name" value="REC"/>
    <property type="match status" value="1"/>
</dbReference>
<dbReference type="FunFam" id="1.10.287.130:FF:000045">
    <property type="entry name" value="Two-component system sensor histidine kinase/response regulator"/>
    <property type="match status" value="1"/>
</dbReference>
<keyword evidence="3" id="KW-0175">Coiled coil</keyword>
<feature type="domain" description="Response regulatory" evidence="7">
    <location>
        <begin position="1122"/>
        <end position="1253"/>
    </location>
</feature>
<dbReference type="Pfam" id="PF13188">
    <property type="entry name" value="PAS_8"/>
    <property type="match status" value="1"/>
</dbReference>
<feature type="domain" description="Histidine kinase" evidence="6">
    <location>
        <begin position="839"/>
        <end position="1061"/>
    </location>
</feature>
<organism evidence="9 10">
    <name type="scientific">Rhizoctonia solani</name>
    <dbReference type="NCBI Taxonomy" id="456999"/>
    <lineage>
        <taxon>Eukaryota</taxon>
        <taxon>Fungi</taxon>
        <taxon>Dikarya</taxon>
        <taxon>Basidiomycota</taxon>
        <taxon>Agaricomycotina</taxon>
        <taxon>Agaricomycetes</taxon>
        <taxon>Cantharellales</taxon>
        <taxon>Ceratobasidiaceae</taxon>
        <taxon>Rhizoctonia</taxon>
    </lineage>
</organism>
<keyword evidence="5" id="KW-0732">Signal</keyword>
<feature type="domain" description="PAS" evidence="8">
    <location>
        <begin position="1269"/>
        <end position="1310"/>
    </location>
</feature>
<evidence type="ECO:0000256" key="4">
    <source>
        <dbReference type="SAM" id="MobiDB-lite"/>
    </source>
</evidence>
<evidence type="ECO:0000313" key="9">
    <source>
        <dbReference type="EMBL" id="KAF8691092.1"/>
    </source>
</evidence>
<evidence type="ECO:0000259" key="8">
    <source>
        <dbReference type="PROSITE" id="PS50112"/>
    </source>
</evidence>
<comment type="caution">
    <text evidence="9">The sequence shown here is derived from an EMBL/GenBank/DDBJ whole genome shotgun (WGS) entry which is preliminary data.</text>
</comment>
<dbReference type="PANTHER" id="PTHR43547:SF2">
    <property type="entry name" value="HYBRID SIGNAL TRANSDUCTION HISTIDINE KINASE C"/>
    <property type="match status" value="1"/>
</dbReference>
<dbReference type="PROSITE" id="PS50112">
    <property type="entry name" value="PAS"/>
    <property type="match status" value="1"/>
</dbReference>
<dbReference type="InterPro" id="IPR001789">
    <property type="entry name" value="Sig_transdc_resp-reg_receiver"/>
</dbReference>
<reference evidence="9" key="1">
    <citation type="submission" date="2020-09" db="EMBL/GenBank/DDBJ databases">
        <title>Comparative genome analyses of four rice-infecting Rhizoctonia solani isolates reveal extensive enrichment of homogalacturonan modification genes.</title>
        <authorList>
            <person name="Lee D.-Y."/>
            <person name="Jeon J."/>
            <person name="Kim K.-T."/>
            <person name="Cheong K."/>
            <person name="Song H."/>
            <person name="Choi G."/>
            <person name="Ko J."/>
            <person name="Opiyo S.O."/>
            <person name="Zuo S."/>
            <person name="Madhav S."/>
            <person name="Lee Y.-H."/>
            <person name="Wang G.-L."/>
        </authorList>
    </citation>
    <scope>NUCLEOTIDE SEQUENCE</scope>
    <source>
        <strain evidence="9">AG1-IA WGL</strain>
    </source>
</reference>
<feature type="signal peptide" evidence="5">
    <location>
        <begin position="1"/>
        <end position="26"/>
    </location>
</feature>
<protein>
    <submittedName>
        <fullName evidence="9">His Kinase A (Phosphoacceptor) domain</fullName>
    </submittedName>
</protein>
<dbReference type="NCBIfam" id="TIGR00229">
    <property type="entry name" value="sensory_box"/>
    <property type="match status" value="1"/>
</dbReference>
<sequence length="1508" mass="167096">MFSTMSRSVVSAFVFGALLTQTSVIAVNTTYFSPASNVPEGFKYWLNGVVYPLTESTVSADGQRFVKNFAGNGAQGTFIIGPSVFQGADQILSAWTNVPKAVKSLEHVGNFIKISKFEFLIPRQFPTDVYWDGGSSYSVFGLIKYAQLDGNCSQKSYATQFVFDSPGVYEGHLLKYHDWLFIYPSVPVWILLETATTAPMLGSTNALQQVPLVGFLDAYPEPAFILCSNTGPRPSLEFIYGNSSLRELLVGHDESGILDDQTFFSAIASDEDIVWLSNPTHSDSQSTSRSIGYSHAINLRPAWLPRDHTSIDLELTPTPIELPITIPEAGSSSNSYVFTASPRKAPMSFLRSETQGESRRRKDPNLRLPDFPLMPGAIGPHIRSRMSKSDSSSMPSQSALAINPAELPSRLVDTYPWETTPLGPRESWPVLLELMVKYLMETPVSGALFWGWPDQVIIYNDEYAKMIGSKHPRIFAKAGPVAWGELWGVLAVVSESVRRGKSTCKADDLLFFSTLTELHLPEEFYHSWHWTPVWQEDGTVAGIFNITWETTQKVIAERRLSCMSEVSSKVSDAKTQQQFGERALEALSRNPLDLPFIALYWCEVEELPTNGASTAQASSARVLDYIRNPTAGSLSVKLTLAGSIGIPDDHPIAPPIIKYTLNSLTFRPQLHTYDSGVDVGSSGVSETTSRGNAPGSPMGSAASNQRPADSSNSTDSGLDITKAFASGSIELVDPLPVHLAEGLDARGFKDLPRMAAIMPISTNSTQGGRSVHGRTLPYGVLLLGINTRRAYDADYASWLESLGSALSNQLTAVLQREADMKMMEERERMDKAKTMFFTNVSHELRTPLTLIQAPLEQLLLSSNITSDAKYKLQLAVRNSRRLKKLIDSIMDMSKLEAGRLVGNFRPVQLARVTADLAALFRSMAEKKSIDYIIDCDVGSEPSVYVDIDLWEKIVCNLLSNAFKYTLHGTINLRIKHEANLSHVSVSDTGKLISVHIDQVFDRFFRVNTNIAEGTGVGLSLTKGEKELVSLHGGTLGVQSCTEEDCPGHSGSTFTITLPHGSSHLPAALIRDAMHPGTHSGTRKEMDYWMELDQPTPSATSAGDELEGESATSSTLFFEKDDVILIVDDVSVITLGSVGKKSELAQNADMRSYVRKIFTPYLTVLEAADGVEALQIARSQRLNLVLCDVMMPNMDGPELLRRLREERRTKLLPIIFVTASDDTSLFGGQTDGAVDYISKPFKVKDLLARTHLQLQLGKRRVKLEEDFEVRSHELQVLTDLSPVGIFRTDAEGRLTYVNPAWYHITGFPHEQDQDEWIDYVIPTSKDDMLGVWRTCFESHKSTSKRIQWKSGCWTHVGLSPLISQEGNMLGAFGAITDINEQHRAEETRIALAEEREHMAATRAEEAEAQRQLEVERRRAQELLIDVTSHELRQPVSAIIQNAEVVRNNMKGLRDLLHDCQRRKILYSPTERMLSELEDDLQAMDSIKQCGLAQARIANDVLSLSRIQLN</sequence>
<dbReference type="InterPro" id="IPR005467">
    <property type="entry name" value="His_kinase_dom"/>
</dbReference>
<feature type="region of interest" description="Disordered" evidence="4">
    <location>
        <begin position="677"/>
        <end position="717"/>
    </location>
</feature>
<dbReference type="CDD" id="cd00130">
    <property type="entry name" value="PAS"/>
    <property type="match status" value="1"/>
</dbReference>
<evidence type="ECO:0000313" key="10">
    <source>
        <dbReference type="Proteomes" id="UP000602905"/>
    </source>
</evidence>
<dbReference type="SUPFAM" id="SSF52172">
    <property type="entry name" value="CheY-like"/>
    <property type="match status" value="1"/>
</dbReference>
<dbReference type="OrthoDB" id="60033at2759"/>
<feature type="region of interest" description="Disordered" evidence="4">
    <location>
        <begin position="349"/>
        <end position="370"/>
    </location>
</feature>
<dbReference type="PROSITE" id="PS50109">
    <property type="entry name" value="HIS_KIN"/>
    <property type="match status" value="1"/>
</dbReference>
<dbReference type="SMART" id="SM00091">
    <property type="entry name" value="PAS"/>
    <property type="match status" value="1"/>
</dbReference>
<feature type="modified residue" description="4-aspartylphosphate" evidence="2">
    <location>
        <position position="1187"/>
    </location>
</feature>
<dbReference type="EMBL" id="JACYCD010000570">
    <property type="protein sequence ID" value="KAF8691092.1"/>
    <property type="molecule type" value="Genomic_DNA"/>
</dbReference>
<dbReference type="GO" id="GO:0000155">
    <property type="term" value="F:phosphorelay sensor kinase activity"/>
    <property type="evidence" value="ECO:0007669"/>
    <property type="project" value="InterPro"/>
</dbReference>
<dbReference type="SMART" id="SM00388">
    <property type="entry name" value="HisKA"/>
    <property type="match status" value="2"/>
</dbReference>
<evidence type="ECO:0000259" key="6">
    <source>
        <dbReference type="PROSITE" id="PS50109"/>
    </source>
</evidence>
<feature type="non-terminal residue" evidence="9">
    <location>
        <position position="1508"/>
    </location>
</feature>
<feature type="compositionally biased region" description="Basic and acidic residues" evidence="4">
    <location>
        <begin position="354"/>
        <end position="365"/>
    </location>
</feature>
<dbReference type="Gene3D" id="3.30.565.10">
    <property type="entry name" value="Histidine kinase-like ATPase, C-terminal domain"/>
    <property type="match status" value="1"/>
</dbReference>
<evidence type="ECO:0000256" key="3">
    <source>
        <dbReference type="SAM" id="Coils"/>
    </source>
</evidence>
<dbReference type="PANTHER" id="PTHR43547">
    <property type="entry name" value="TWO-COMPONENT HISTIDINE KINASE"/>
    <property type="match status" value="1"/>
</dbReference>
<dbReference type="SUPFAM" id="SSF55785">
    <property type="entry name" value="PYP-like sensor domain (PAS domain)"/>
    <property type="match status" value="1"/>
</dbReference>
<feature type="compositionally biased region" description="Polar residues" evidence="4">
    <location>
        <begin position="701"/>
        <end position="716"/>
    </location>
</feature>
<proteinExistence type="predicted"/>
<keyword evidence="9" id="KW-0418">Kinase</keyword>
<dbReference type="InterPro" id="IPR003661">
    <property type="entry name" value="HisK_dim/P_dom"/>
</dbReference>
<dbReference type="PROSITE" id="PS50110">
    <property type="entry name" value="RESPONSE_REGULATORY"/>
    <property type="match status" value="1"/>
</dbReference>
<dbReference type="Pfam" id="PF00512">
    <property type="entry name" value="HisKA"/>
    <property type="match status" value="1"/>
</dbReference>
<feature type="coiled-coil region" evidence="3">
    <location>
        <begin position="1374"/>
        <end position="1424"/>
    </location>
</feature>
<dbReference type="InterPro" id="IPR035965">
    <property type="entry name" value="PAS-like_dom_sf"/>
</dbReference>
<accession>A0A8H7HLN9</accession>
<dbReference type="Gene3D" id="3.40.50.2300">
    <property type="match status" value="1"/>
</dbReference>
<keyword evidence="1 2" id="KW-0597">Phosphoprotein</keyword>
<dbReference type="SUPFAM" id="SSF55874">
    <property type="entry name" value="ATPase domain of HSP90 chaperone/DNA topoisomerase II/histidine kinase"/>
    <property type="match status" value="1"/>
</dbReference>
<dbReference type="InterPro" id="IPR003594">
    <property type="entry name" value="HATPase_dom"/>
</dbReference>
<evidence type="ECO:0000256" key="5">
    <source>
        <dbReference type="SAM" id="SignalP"/>
    </source>
</evidence>
<evidence type="ECO:0000259" key="7">
    <source>
        <dbReference type="PROSITE" id="PS50110"/>
    </source>
</evidence>
<dbReference type="InterPro" id="IPR036890">
    <property type="entry name" value="HATPase_C_sf"/>
</dbReference>
<dbReference type="Gene3D" id="1.10.287.130">
    <property type="match status" value="2"/>
</dbReference>
<gene>
    <name evidence="9" type="ORF">RHS03_08812</name>
</gene>
<feature type="non-terminal residue" evidence="9">
    <location>
        <position position="1"/>
    </location>
</feature>
<feature type="chain" id="PRO_5034486078" evidence="5">
    <location>
        <begin position="27"/>
        <end position="1508"/>
    </location>
</feature>
<dbReference type="CDD" id="cd00082">
    <property type="entry name" value="HisKA"/>
    <property type="match status" value="2"/>
</dbReference>
<evidence type="ECO:0000256" key="2">
    <source>
        <dbReference type="PROSITE-ProRule" id="PRU00169"/>
    </source>
</evidence>
<dbReference type="Proteomes" id="UP000602905">
    <property type="component" value="Unassembled WGS sequence"/>
</dbReference>
<dbReference type="Pfam" id="PF02518">
    <property type="entry name" value="HATPase_c"/>
    <property type="match status" value="1"/>
</dbReference>
<dbReference type="InterPro" id="IPR011006">
    <property type="entry name" value="CheY-like_superfamily"/>
</dbReference>
<dbReference type="InterPro" id="IPR036097">
    <property type="entry name" value="HisK_dim/P_sf"/>
</dbReference>
<keyword evidence="9" id="KW-0808">Transferase</keyword>
<dbReference type="Gene3D" id="3.30.450.20">
    <property type="entry name" value="PAS domain"/>
    <property type="match status" value="2"/>
</dbReference>